<dbReference type="Proteomes" id="UP001055125">
    <property type="component" value="Unassembled WGS sequence"/>
</dbReference>
<accession>A0ABQ4RQY8</accession>
<organism evidence="2 3">
    <name type="scientific">Methylobacterium iners</name>
    <dbReference type="NCBI Taxonomy" id="418707"/>
    <lineage>
        <taxon>Bacteria</taxon>
        <taxon>Pseudomonadati</taxon>
        <taxon>Pseudomonadota</taxon>
        <taxon>Alphaproteobacteria</taxon>
        <taxon>Hyphomicrobiales</taxon>
        <taxon>Methylobacteriaceae</taxon>
        <taxon>Methylobacterium</taxon>
    </lineage>
</organism>
<feature type="signal peptide" evidence="1">
    <location>
        <begin position="1"/>
        <end position="29"/>
    </location>
</feature>
<evidence type="ECO:0000313" key="2">
    <source>
        <dbReference type="EMBL" id="GJD93144.1"/>
    </source>
</evidence>
<comment type="caution">
    <text evidence="2">The sequence shown here is derived from an EMBL/GenBank/DDBJ whole genome shotgun (WGS) entry which is preliminary data.</text>
</comment>
<keyword evidence="3" id="KW-1185">Reference proteome</keyword>
<dbReference type="EMBL" id="BPQP01000004">
    <property type="protein sequence ID" value="GJD93144.1"/>
    <property type="molecule type" value="Genomic_DNA"/>
</dbReference>
<sequence length="248" mass="27161">MASLSRSFARPVSSLAVGLLLLTSATTVATELPAALKTDAYMTWPNLHVEADLGQPSLGLAPLQTVIAAFMDSTDHFCVVNPVRESDYRVQQLTCDTPSGRPAISAQLRYADNLYVLTDLKVAGRPVHGPAAVTFLKKVVPIQTMLDKFRILANAPEIGPVDIGTLDEVRKNLAANSRGSSCTSKVRAENRHYEVECSVKYRTYSFTLKNNGHGNLVLWDLQRDARPLNAAQKADAFREVFDIDPNHP</sequence>
<keyword evidence="1" id="KW-0732">Signal</keyword>
<evidence type="ECO:0000256" key="1">
    <source>
        <dbReference type="SAM" id="SignalP"/>
    </source>
</evidence>
<dbReference type="RefSeq" id="WP_238242346.1">
    <property type="nucleotide sequence ID" value="NZ_BPQP01000004.1"/>
</dbReference>
<gene>
    <name evidence="2" type="ORF">OCOJLMKI_0334</name>
</gene>
<feature type="chain" id="PRO_5046618385" evidence="1">
    <location>
        <begin position="30"/>
        <end position="248"/>
    </location>
</feature>
<name>A0ABQ4RQY8_9HYPH</name>
<evidence type="ECO:0000313" key="3">
    <source>
        <dbReference type="Proteomes" id="UP001055125"/>
    </source>
</evidence>
<proteinExistence type="predicted"/>
<reference evidence="2" key="1">
    <citation type="journal article" date="2021" name="Front. Microbiol.">
        <title>Comprehensive Comparative Genomics and Phenotyping of Methylobacterium Species.</title>
        <authorList>
            <person name="Alessa O."/>
            <person name="Ogura Y."/>
            <person name="Fujitani Y."/>
            <person name="Takami H."/>
            <person name="Hayashi T."/>
            <person name="Sahin N."/>
            <person name="Tani A."/>
        </authorList>
    </citation>
    <scope>NUCLEOTIDE SEQUENCE</scope>
    <source>
        <strain evidence="2">DSM 19015</strain>
    </source>
</reference>
<reference evidence="2" key="2">
    <citation type="submission" date="2021-08" db="EMBL/GenBank/DDBJ databases">
        <authorList>
            <person name="Tani A."/>
            <person name="Ola A."/>
            <person name="Ogura Y."/>
            <person name="Katsura K."/>
            <person name="Hayashi T."/>
        </authorList>
    </citation>
    <scope>NUCLEOTIDE SEQUENCE</scope>
    <source>
        <strain evidence="2">DSM 19015</strain>
    </source>
</reference>
<protein>
    <submittedName>
        <fullName evidence="2">Uncharacterized protein</fullName>
    </submittedName>
</protein>